<dbReference type="PANTHER" id="PTHR21071:SF4">
    <property type="entry name" value="UDP-N-ACETYLENOLPYRUVOYLGLUCOSAMINE REDUCTASE"/>
    <property type="match status" value="1"/>
</dbReference>
<dbReference type="NCBIfam" id="NF010478">
    <property type="entry name" value="PRK13903.1"/>
    <property type="match status" value="1"/>
</dbReference>
<dbReference type="HAMAP" id="MF_00037">
    <property type="entry name" value="MurB"/>
    <property type="match status" value="1"/>
</dbReference>
<dbReference type="UniPathway" id="UPA00219"/>
<evidence type="ECO:0000259" key="20">
    <source>
        <dbReference type="PROSITE" id="PS51387"/>
    </source>
</evidence>
<evidence type="ECO:0000256" key="11">
    <source>
        <dbReference type="ARBA" id="ARBA00022857"/>
    </source>
</evidence>
<keyword evidence="22" id="KW-1185">Reference proteome</keyword>
<keyword evidence="8 19" id="KW-0132">Cell division</keyword>
<protein>
    <recommendedName>
        <fullName evidence="6 19">UDP-N-acetylenolpyruvoylglucosamine reductase</fullName>
        <ecNumber evidence="5 19">1.3.1.98</ecNumber>
    </recommendedName>
    <alternativeName>
        <fullName evidence="17 19">UDP-N-acetylmuramate dehydrogenase</fullName>
    </alternativeName>
</protein>
<dbReference type="InterPro" id="IPR006094">
    <property type="entry name" value="Oxid_FAD_bind_N"/>
</dbReference>
<dbReference type="InterPro" id="IPR016166">
    <property type="entry name" value="FAD-bd_PCMH"/>
</dbReference>
<evidence type="ECO:0000256" key="4">
    <source>
        <dbReference type="ARBA" id="ARBA00004752"/>
    </source>
</evidence>
<dbReference type="InterPro" id="IPR036318">
    <property type="entry name" value="FAD-bd_PCMH-like_sf"/>
</dbReference>
<comment type="catalytic activity">
    <reaction evidence="18 19">
        <text>UDP-N-acetyl-alpha-D-muramate + NADP(+) = UDP-N-acetyl-3-O-(1-carboxyvinyl)-alpha-D-glucosamine + NADPH + H(+)</text>
        <dbReference type="Rhea" id="RHEA:12248"/>
        <dbReference type="ChEBI" id="CHEBI:15378"/>
        <dbReference type="ChEBI" id="CHEBI:57783"/>
        <dbReference type="ChEBI" id="CHEBI:58349"/>
        <dbReference type="ChEBI" id="CHEBI:68483"/>
        <dbReference type="ChEBI" id="CHEBI:70757"/>
        <dbReference type="EC" id="1.3.1.98"/>
    </reaction>
</comment>
<evidence type="ECO:0000256" key="19">
    <source>
        <dbReference type="HAMAP-Rule" id="MF_00037"/>
    </source>
</evidence>
<evidence type="ECO:0000256" key="6">
    <source>
        <dbReference type="ARBA" id="ARBA00015188"/>
    </source>
</evidence>
<evidence type="ECO:0000256" key="8">
    <source>
        <dbReference type="ARBA" id="ARBA00022618"/>
    </source>
</evidence>
<dbReference type="GO" id="GO:0008762">
    <property type="term" value="F:UDP-N-acetylmuramate dehydrogenase activity"/>
    <property type="evidence" value="ECO:0007669"/>
    <property type="project" value="UniProtKB-UniRule"/>
</dbReference>
<dbReference type="Gene3D" id="3.90.78.10">
    <property type="entry name" value="UDP-N-acetylenolpyruvoylglucosamine reductase, C-terminal domain"/>
    <property type="match status" value="1"/>
</dbReference>
<dbReference type="InterPro" id="IPR003170">
    <property type="entry name" value="MurB"/>
</dbReference>
<evidence type="ECO:0000256" key="18">
    <source>
        <dbReference type="ARBA" id="ARBA00048914"/>
    </source>
</evidence>
<dbReference type="InterPro" id="IPR036635">
    <property type="entry name" value="MurB_C_sf"/>
</dbReference>
<evidence type="ECO:0000313" key="21">
    <source>
        <dbReference type="EMBL" id="MBB4246144.1"/>
    </source>
</evidence>
<keyword evidence="9 19" id="KW-0285">Flavoprotein</keyword>
<gene>
    <name evidence="19" type="primary">murB</name>
    <name evidence="21" type="ORF">GGD90_000493</name>
</gene>
<dbReference type="NCBIfam" id="NF000755">
    <property type="entry name" value="PRK00046.1"/>
    <property type="match status" value="1"/>
</dbReference>
<comment type="caution">
    <text evidence="21">The sequence shown here is derived from an EMBL/GenBank/DDBJ whole genome shotgun (WGS) entry which is preliminary data.</text>
</comment>
<evidence type="ECO:0000256" key="9">
    <source>
        <dbReference type="ARBA" id="ARBA00022630"/>
    </source>
</evidence>
<evidence type="ECO:0000256" key="3">
    <source>
        <dbReference type="ARBA" id="ARBA00004496"/>
    </source>
</evidence>
<dbReference type="PANTHER" id="PTHR21071">
    <property type="entry name" value="UDP-N-ACETYLENOLPYRUVOYLGLUCOSAMINE REDUCTASE"/>
    <property type="match status" value="1"/>
</dbReference>
<evidence type="ECO:0000313" key="22">
    <source>
        <dbReference type="Proteomes" id="UP000587070"/>
    </source>
</evidence>
<evidence type="ECO:0000256" key="1">
    <source>
        <dbReference type="ARBA" id="ARBA00001974"/>
    </source>
</evidence>
<proteinExistence type="inferred from homology"/>
<comment type="function">
    <text evidence="2 19">Cell wall formation.</text>
</comment>
<dbReference type="GO" id="GO:0071555">
    <property type="term" value="P:cell wall organization"/>
    <property type="evidence" value="ECO:0007669"/>
    <property type="project" value="UniProtKB-KW"/>
</dbReference>
<evidence type="ECO:0000256" key="12">
    <source>
        <dbReference type="ARBA" id="ARBA00022960"/>
    </source>
</evidence>
<feature type="active site" evidence="19">
    <location>
        <position position="179"/>
    </location>
</feature>
<dbReference type="PROSITE" id="PS51387">
    <property type="entry name" value="FAD_PCMH"/>
    <property type="match status" value="1"/>
</dbReference>
<evidence type="ECO:0000256" key="13">
    <source>
        <dbReference type="ARBA" id="ARBA00022984"/>
    </source>
</evidence>
<dbReference type="GO" id="GO:0009252">
    <property type="term" value="P:peptidoglycan biosynthetic process"/>
    <property type="evidence" value="ECO:0007669"/>
    <property type="project" value="UniProtKB-UniRule"/>
</dbReference>
<evidence type="ECO:0000256" key="2">
    <source>
        <dbReference type="ARBA" id="ARBA00003921"/>
    </source>
</evidence>
<dbReference type="InterPro" id="IPR016167">
    <property type="entry name" value="FAD-bd_PCMH_sub1"/>
</dbReference>
<keyword evidence="14 19" id="KW-0560">Oxidoreductase</keyword>
<keyword evidence="13 19" id="KW-0573">Peptidoglycan synthesis</keyword>
<dbReference type="RefSeq" id="WP_228273601.1">
    <property type="nucleotide sequence ID" value="NZ_JACIGE010000001.1"/>
</dbReference>
<dbReference type="Proteomes" id="UP000587070">
    <property type="component" value="Unassembled WGS sequence"/>
</dbReference>
<organism evidence="21 22">
    <name type="scientific">Rhodocyclus tenuis</name>
    <name type="common">Rhodospirillum tenue</name>
    <dbReference type="NCBI Taxonomy" id="1066"/>
    <lineage>
        <taxon>Bacteria</taxon>
        <taxon>Pseudomonadati</taxon>
        <taxon>Pseudomonadota</taxon>
        <taxon>Betaproteobacteria</taxon>
        <taxon>Rhodocyclales</taxon>
        <taxon>Rhodocyclaceae</taxon>
        <taxon>Rhodocyclus</taxon>
    </lineage>
</organism>
<dbReference type="Pfam" id="PF02873">
    <property type="entry name" value="MurB_C"/>
    <property type="match status" value="1"/>
</dbReference>
<dbReference type="GO" id="GO:0008360">
    <property type="term" value="P:regulation of cell shape"/>
    <property type="evidence" value="ECO:0007669"/>
    <property type="project" value="UniProtKB-KW"/>
</dbReference>
<feature type="active site" evidence="19">
    <location>
        <position position="358"/>
    </location>
</feature>
<dbReference type="EMBL" id="JACIGE010000001">
    <property type="protein sequence ID" value="MBB4246144.1"/>
    <property type="molecule type" value="Genomic_DNA"/>
</dbReference>
<evidence type="ECO:0000256" key="14">
    <source>
        <dbReference type="ARBA" id="ARBA00023002"/>
    </source>
</evidence>
<keyword evidence="10 19" id="KW-0274">FAD</keyword>
<evidence type="ECO:0000256" key="15">
    <source>
        <dbReference type="ARBA" id="ARBA00023306"/>
    </source>
</evidence>
<keyword evidence="7 19" id="KW-0963">Cytoplasm</keyword>
<dbReference type="NCBIfam" id="TIGR00179">
    <property type="entry name" value="murB"/>
    <property type="match status" value="1"/>
</dbReference>
<comment type="cofactor">
    <cofactor evidence="1 19">
        <name>FAD</name>
        <dbReference type="ChEBI" id="CHEBI:57692"/>
    </cofactor>
</comment>
<keyword evidence="11 19" id="KW-0521">NADP</keyword>
<dbReference type="EC" id="1.3.1.98" evidence="5 19"/>
<dbReference type="Gene3D" id="3.30.465.10">
    <property type="match status" value="1"/>
</dbReference>
<dbReference type="GO" id="GO:0071949">
    <property type="term" value="F:FAD binding"/>
    <property type="evidence" value="ECO:0007669"/>
    <property type="project" value="InterPro"/>
</dbReference>
<dbReference type="SUPFAM" id="SSF56176">
    <property type="entry name" value="FAD-binding/transporter-associated domain-like"/>
    <property type="match status" value="1"/>
</dbReference>
<feature type="domain" description="FAD-binding PCMH-type" evidence="20">
    <location>
        <begin position="28"/>
        <end position="206"/>
    </location>
</feature>
<sequence>MPAALSSTIMFPDWIRTGVELAGFNTLALSARAALFGRVDSASRLAEVRAHTTLRDARRFVLGGGSNVVLGGGAGEFDGLLLQIALRGRELIGEDDEARYVRAGAGESWPEFVDWTLAQGWPGLENLALIPGTVGAAPIQNIGAYGVEVGDRLHSLAAYDFASGETRHFTRADCRFAYRDSVFKQAGWHRDGRIVVTEVIFRLPKRWQPLLDYAGLREELAQCAERALRGDAADDARKIAAAVVALRRRKLPDPATLPNAGSFFHNPIVDALQARRLASDFPGMPQHVQADGSVKLAAGWLIERAGWKGRRLGPVGMYEKQALVLVNHGGACAADVAALAAAVSADVRRQFGITLCVEPVAP</sequence>
<evidence type="ECO:0000256" key="5">
    <source>
        <dbReference type="ARBA" id="ARBA00012518"/>
    </source>
</evidence>
<comment type="similarity">
    <text evidence="19">Belongs to the MurB family.</text>
</comment>
<reference evidence="21 22" key="1">
    <citation type="submission" date="2020-08" db="EMBL/GenBank/DDBJ databases">
        <title>Genome sequencing of Purple Non-Sulfur Bacteria from various extreme environments.</title>
        <authorList>
            <person name="Mayer M."/>
        </authorList>
    </citation>
    <scope>NUCLEOTIDE SEQUENCE [LARGE SCALE GENOMIC DNA]</scope>
    <source>
        <strain evidence="21 22">2761</strain>
    </source>
</reference>
<accession>A0A840FWK2</accession>
<dbReference type="Gene3D" id="3.30.43.10">
    <property type="entry name" value="Uridine Diphospho-n-acetylenolpyruvylglucosamine Reductase, domain 2"/>
    <property type="match status" value="1"/>
</dbReference>
<evidence type="ECO:0000256" key="7">
    <source>
        <dbReference type="ARBA" id="ARBA00022490"/>
    </source>
</evidence>
<dbReference type="GO" id="GO:0051301">
    <property type="term" value="P:cell division"/>
    <property type="evidence" value="ECO:0007669"/>
    <property type="project" value="UniProtKB-KW"/>
</dbReference>
<dbReference type="InterPro" id="IPR016169">
    <property type="entry name" value="FAD-bd_PCMH_sub2"/>
</dbReference>
<feature type="active site" description="Proton donor" evidence="19">
    <location>
        <position position="262"/>
    </location>
</feature>
<evidence type="ECO:0000256" key="10">
    <source>
        <dbReference type="ARBA" id="ARBA00022827"/>
    </source>
</evidence>
<dbReference type="AlphaFoldDB" id="A0A840FWK2"/>
<comment type="pathway">
    <text evidence="4 19">Cell wall biogenesis; peptidoglycan biosynthesis.</text>
</comment>
<dbReference type="SUPFAM" id="SSF56194">
    <property type="entry name" value="Uridine diphospho-N-Acetylenolpyruvylglucosamine reductase, MurB, C-terminal domain"/>
    <property type="match status" value="1"/>
</dbReference>
<dbReference type="InterPro" id="IPR011601">
    <property type="entry name" value="MurB_C"/>
</dbReference>
<evidence type="ECO:0000256" key="17">
    <source>
        <dbReference type="ARBA" id="ARBA00031026"/>
    </source>
</evidence>
<keyword evidence="12 19" id="KW-0133">Cell shape</keyword>
<name>A0A840FWK2_RHOTE</name>
<keyword evidence="15 19" id="KW-0131">Cell cycle</keyword>
<dbReference type="GO" id="GO:0005829">
    <property type="term" value="C:cytosol"/>
    <property type="evidence" value="ECO:0007669"/>
    <property type="project" value="TreeGrafter"/>
</dbReference>
<dbReference type="Pfam" id="PF01565">
    <property type="entry name" value="FAD_binding_4"/>
    <property type="match status" value="1"/>
</dbReference>
<keyword evidence="16 19" id="KW-0961">Cell wall biogenesis/degradation</keyword>
<comment type="subcellular location">
    <subcellularLocation>
        <location evidence="3 19">Cytoplasm</location>
    </subcellularLocation>
</comment>
<evidence type="ECO:0000256" key="16">
    <source>
        <dbReference type="ARBA" id="ARBA00023316"/>
    </source>
</evidence>